<evidence type="ECO:0000313" key="3">
    <source>
        <dbReference type="Proteomes" id="UP000675431"/>
    </source>
</evidence>
<sequence>MNKLFKYKFKLTMIFIVVFIILTGPTLTFLSLRYGEMNTIDFMVSITSISIAFIALIVALSTYFSIDSVNNITKMEGNILENDDYSTSIAEIARKYDQNTADETAEAVFNDLENRFSKRNSNTAVKLANNLQAFIDIIVVFPSLFDTKNKKHESNMERMQSLLNQIDKRINSILTVSVGNLTLIEETQKLIKAIIYYQKLATTHNLRPVAELLEVKGSIIKNSVTRTVYYNYVGLFSLKKVFQEVQNQLNVHDVNEIETIEYIIENKSTLSRKSLEIISIYLQEAESSFERANENSLNDFMWQSFIKYNQARVYFWKQHLLNSEPEETWKEYMNEAIYARKRLSLFIDDVVDGKDTHLKNHFLYQEYIASLVNFNYAIATQQDITNPHHTYSYPSYIGLSNHPYVREDFTMPFSRIARYQERIRERANSVLVEN</sequence>
<feature type="transmembrane region" description="Helical" evidence="1">
    <location>
        <begin position="12"/>
        <end position="30"/>
    </location>
</feature>
<evidence type="ECO:0008006" key="4">
    <source>
        <dbReference type="Google" id="ProtNLM"/>
    </source>
</evidence>
<name>A0A941CRF5_9BACI</name>
<evidence type="ECO:0000256" key="1">
    <source>
        <dbReference type="SAM" id="Phobius"/>
    </source>
</evidence>
<keyword evidence="1" id="KW-0472">Membrane</keyword>
<dbReference type="Proteomes" id="UP000675431">
    <property type="component" value="Unassembled WGS sequence"/>
</dbReference>
<evidence type="ECO:0000313" key="2">
    <source>
        <dbReference type="EMBL" id="MBR7552527.1"/>
    </source>
</evidence>
<keyword evidence="3" id="KW-1185">Reference proteome</keyword>
<feature type="transmembrane region" description="Helical" evidence="1">
    <location>
        <begin position="42"/>
        <end position="66"/>
    </location>
</feature>
<keyword evidence="1" id="KW-1133">Transmembrane helix</keyword>
<keyword evidence="1" id="KW-0812">Transmembrane</keyword>
<proteinExistence type="predicted"/>
<organism evidence="2 3">
    <name type="scientific">Allobacillus saliphilus</name>
    <dbReference type="NCBI Taxonomy" id="2912308"/>
    <lineage>
        <taxon>Bacteria</taxon>
        <taxon>Bacillati</taxon>
        <taxon>Bacillota</taxon>
        <taxon>Bacilli</taxon>
        <taxon>Bacillales</taxon>
        <taxon>Bacillaceae</taxon>
        <taxon>Allobacillus</taxon>
    </lineage>
</organism>
<gene>
    <name evidence="2" type="ORF">KC820_00030</name>
</gene>
<dbReference type="RefSeq" id="WP_212366953.1">
    <property type="nucleotide sequence ID" value="NZ_JAGSIE010000001.1"/>
</dbReference>
<dbReference type="EMBL" id="JAGSIE010000001">
    <property type="protein sequence ID" value="MBR7552527.1"/>
    <property type="molecule type" value="Genomic_DNA"/>
</dbReference>
<reference evidence="2 3" key="1">
    <citation type="submission" date="2021-04" db="EMBL/GenBank/DDBJ databases">
        <title>Allobacillus sp. nov. SKP8-2 isolated from shrimp paste.</title>
        <authorList>
            <person name="Tanasupawat S."/>
            <person name="Yiamsombat S."/>
            <person name="Kanchanasin P."/>
            <person name="Kuncharoen N."/>
        </authorList>
    </citation>
    <scope>NUCLEOTIDE SEQUENCE [LARGE SCALE GENOMIC DNA]</scope>
    <source>
        <strain evidence="2 3">SKP8-2</strain>
    </source>
</reference>
<dbReference type="AlphaFoldDB" id="A0A941CRF5"/>
<accession>A0A941CRF5</accession>
<protein>
    <recommendedName>
        <fullName evidence="4">Phage abortive infection protein</fullName>
    </recommendedName>
</protein>
<comment type="caution">
    <text evidence="2">The sequence shown here is derived from an EMBL/GenBank/DDBJ whole genome shotgun (WGS) entry which is preliminary data.</text>
</comment>